<accession>A0ABD3CCY7</accession>
<dbReference type="EMBL" id="JAVIJP010000039">
    <property type="protein sequence ID" value="KAL3627750.1"/>
    <property type="molecule type" value="Genomic_DNA"/>
</dbReference>
<feature type="region of interest" description="Disordered" evidence="1">
    <location>
        <begin position="87"/>
        <end position="227"/>
    </location>
</feature>
<name>A0ABD3CCY7_9LAMI</name>
<protein>
    <recommendedName>
        <fullName evidence="4">Prolactin receptor</fullName>
    </recommendedName>
</protein>
<keyword evidence="3" id="KW-1185">Reference proteome</keyword>
<proteinExistence type="predicted"/>
<evidence type="ECO:0000313" key="3">
    <source>
        <dbReference type="Proteomes" id="UP001632038"/>
    </source>
</evidence>
<sequence length="278" mass="30388">MNQLGAFCPEIEDFGCSNFLGPWMKAENSLVKHPLCSPNSVKSPARLSPEFSSHRKAGTEVERTSSDSNVGPIISDHQLLQSINSPVSTSMSTAPPNATSDGMASRSYPTMNNESAIWTPNTSLKPTNLFPDITNSPKPNKTGPINSESTGQNKAHGNKRKSDCLSSIAEVKEGNTTATPLKIPPDPTLPNSNSHIQPPTLIQKKQKIDPQIQHQKRDSEPNQDKQKALWHIEDWEIEELASSYDIEARKLSKPPQYTVSRNQNGKPTALKSGVTNQG</sequence>
<feature type="region of interest" description="Disordered" evidence="1">
    <location>
        <begin position="41"/>
        <end position="72"/>
    </location>
</feature>
<gene>
    <name evidence="2" type="ORF">CASFOL_029113</name>
</gene>
<comment type="caution">
    <text evidence="2">The sequence shown here is derived from an EMBL/GenBank/DDBJ whole genome shotgun (WGS) entry which is preliminary data.</text>
</comment>
<evidence type="ECO:0000313" key="2">
    <source>
        <dbReference type="EMBL" id="KAL3627750.1"/>
    </source>
</evidence>
<dbReference type="AlphaFoldDB" id="A0ABD3CCY7"/>
<feature type="compositionally biased region" description="Polar residues" evidence="1">
    <location>
        <begin position="255"/>
        <end position="266"/>
    </location>
</feature>
<organism evidence="2 3">
    <name type="scientific">Castilleja foliolosa</name>
    <dbReference type="NCBI Taxonomy" id="1961234"/>
    <lineage>
        <taxon>Eukaryota</taxon>
        <taxon>Viridiplantae</taxon>
        <taxon>Streptophyta</taxon>
        <taxon>Embryophyta</taxon>
        <taxon>Tracheophyta</taxon>
        <taxon>Spermatophyta</taxon>
        <taxon>Magnoliopsida</taxon>
        <taxon>eudicotyledons</taxon>
        <taxon>Gunneridae</taxon>
        <taxon>Pentapetalae</taxon>
        <taxon>asterids</taxon>
        <taxon>lamiids</taxon>
        <taxon>Lamiales</taxon>
        <taxon>Orobanchaceae</taxon>
        <taxon>Pedicularideae</taxon>
        <taxon>Castillejinae</taxon>
        <taxon>Castilleja</taxon>
    </lineage>
</organism>
<dbReference type="Proteomes" id="UP001632038">
    <property type="component" value="Unassembled WGS sequence"/>
</dbReference>
<feature type="compositionally biased region" description="Polar residues" evidence="1">
    <location>
        <begin position="133"/>
        <end position="155"/>
    </location>
</feature>
<feature type="compositionally biased region" description="Polar residues" evidence="1">
    <location>
        <begin position="87"/>
        <end position="126"/>
    </location>
</feature>
<feature type="compositionally biased region" description="Basic and acidic residues" evidence="1">
    <location>
        <begin position="215"/>
        <end position="227"/>
    </location>
</feature>
<reference evidence="3" key="1">
    <citation type="journal article" date="2024" name="IScience">
        <title>Strigolactones Initiate the Formation of Haustorium-like Structures in Castilleja.</title>
        <authorList>
            <person name="Buerger M."/>
            <person name="Peterson D."/>
            <person name="Chory J."/>
        </authorList>
    </citation>
    <scope>NUCLEOTIDE SEQUENCE [LARGE SCALE GENOMIC DNA]</scope>
</reference>
<evidence type="ECO:0000256" key="1">
    <source>
        <dbReference type="SAM" id="MobiDB-lite"/>
    </source>
</evidence>
<evidence type="ECO:0008006" key="4">
    <source>
        <dbReference type="Google" id="ProtNLM"/>
    </source>
</evidence>
<feature type="region of interest" description="Disordered" evidence="1">
    <location>
        <begin position="248"/>
        <end position="278"/>
    </location>
</feature>